<evidence type="ECO:0000313" key="2">
    <source>
        <dbReference type="EMBL" id="KAG2217285.1"/>
    </source>
</evidence>
<feature type="non-terminal residue" evidence="2">
    <location>
        <position position="1"/>
    </location>
</feature>
<dbReference type="Proteomes" id="UP000646827">
    <property type="component" value="Unassembled WGS sequence"/>
</dbReference>
<evidence type="ECO:0000313" key="3">
    <source>
        <dbReference type="Proteomes" id="UP000646827"/>
    </source>
</evidence>
<keyword evidence="1" id="KW-1133">Transmembrane helix</keyword>
<feature type="transmembrane region" description="Helical" evidence="1">
    <location>
        <begin position="179"/>
        <end position="199"/>
    </location>
</feature>
<dbReference type="AlphaFoldDB" id="A0A8H7RUZ8"/>
<keyword evidence="1" id="KW-0812">Transmembrane</keyword>
<dbReference type="EMBL" id="JAEPRB010000311">
    <property type="protein sequence ID" value="KAG2217285.1"/>
    <property type="molecule type" value="Genomic_DNA"/>
</dbReference>
<protein>
    <submittedName>
        <fullName evidence="2">Uncharacterized protein</fullName>
    </submittedName>
</protein>
<organism evidence="2 3">
    <name type="scientific">Circinella minor</name>
    <dbReference type="NCBI Taxonomy" id="1195481"/>
    <lineage>
        <taxon>Eukaryota</taxon>
        <taxon>Fungi</taxon>
        <taxon>Fungi incertae sedis</taxon>
        <taxon>Mucoromycota</taxon>
        <taxon>Mucoromycotina</taxon>
        <taxon>Mucoromycetes</taxon>
        <taxon>Mucorales</taxon>
        <taxon>Lichtheimiaceae</taxon>
        <taxon>Circinella</taxon>
    </lineage>
</organism>
<name>A0A8H7RUZ8_9FUNG</name>
<sequence>MNQGMYGEPYFHDQQIHATHSYTRKFCGCMSLQGGGILACLIWMGINLYVAILSFQERSPVFSHQQVNALMVTGAICILFLVAALFAMFALITNKPAILRLAHRTMWVVVFIFVVNFFINIILFGVHRPSFKDWCINNSRNQLDAIMSPNNNNTETTIDNIGNIYNCDKLWEDELKFSIVLFIMMTICYLYWALCLWSYTQKQIYYLTMDLYGGGFTGPGGVGPGGVGPHGVAGGGGIPPPPATMMNLKPSMTVDNNPEMTGK</sequence>
<evidence type="ECO:0000256" key="1">
    <source>
        <dbReference type="SAM" id="Phobius"/>
    </source>
</evidence>
<keyword evidence="1" id="KW-0472">Membrane</keyword>
<gene>
    <name evidence="2" type="ORF">INT45_005387</name>
</gene>
<keyword evidence="3" id="KW-1185">Reference proteome</keyword>
<accession>A0A8H7RUZ8</accession>
<feature type="transmembrane region" description="Helical" evidence="1">
    <location>
        <begin position="105"/>
        <end position="124"/>
    </location>
</feature>
<dbReference type="OrthoDB" id="2289866at2759"/>
<feature type="transmembrane region" description="Helical" evidence="1">
    <location>
        <begin position="34"/>
        <end position="55"/>
    </location>
</feature>
<reference evidence="2 3" key="1">
    <citation type="submission" date="2020-12" db="EMBL/GenBank/DDBJ databases">
        <title>Metabolic potential, ecology and presence of endohyphal bacteria is reflected in genomic diversity of Mucoromycotina.</title>
        <authorList>
            <person name="Muszewska A."/>
            <person name="Okrasinska A."/>
            <person name="Steczkiewicz K."/>
            <person name="Drgas O."/>
            <person name="Orlowska M."/>
            <person name="Perlinska-Lenart U."/>
            <person name="Aleksandrzak-Piekarczyk T."/>
            <person name="Szatraj K."/>
            <person name="Zielenkiewicz U."/>
            <person name="Pilsyk S."/>
            <person name="Malc E."/>
            <person name="Mieczkowski P."/>
            <person name="Kruszewska J.S."/>
            <person name="Biernat P."/>
            <person name="Pawlowska J."/>
        </authorList>
    </citation>
    <scope>NUCLEOTIDE SEQUENCE [LARGE SCALE GENOMIC DNA]</scope>
    <source>
        <strain evidence="2 3">CBS 142.35</strain>
    </source>
</reference>
<comment type="caution">
    <text evidence="2">The sequence shown here is derived from an EMBL/GenBank/DDBJ whole genome shotgun (WGS) entry which is preliminary data.</text>
</comment>
<proteinExistence type="predicted"/>
<feature type="transmembrane region" description="Helical" evidence="1">
    <location>
        <begin position="67"/>
        <end position="93"/>
    </location>
</feature>